<evidence type="ECO:0000256" key="4">
    <source>
        <dbReference type="SAM" id="MobiDB-lite"/>
    </source>
</evidence>
<dbReference type="RefSeq" id="XP_005368712.1">
    <property type="nucleotide sequence ID" value="XM_005368655.2"/>
</dbReference>
<feature type="domain" description="c-SKI SMAD4-binding" evidence="5">
    <location>
        <begin position="217"/>
        <end position="312"/>
    </location>
</feature>
<name>A0ABM0LLT4_MICOH</name>
<comment type="similarity">
    <text evidence="1">Belongs to the SKI family.</text>
</comment>
<dbReference type="Gene3D" id="3.10.260.20">
    <property type="entry name" value="Ski"/>
    <property type="match status" value="1"/>
</dbReference>
<dbReference type="GeneID" id="101998475"/>
<evidence type="ECO:0000256" key="2">
    <source>
        <dbReference type="ARBA" id="ARBA00022369"/>
    </source>
</evidence>
<evidence type="ECO:0000256" key="1">
    <source>
        <dbReference type="ARBA" id="ARBA00009513"/>
    </source>
</evidence>
<dbReference type="Proteomes" id="UP000694915">
    <property type="component" value="Unplaced"/>
</dbReference>
<accession>A0ABM0LLT4</accession>
<dbReference type="SUPFAM" id="SSF63763">
    <property type="entry name" value="SAND domain-like"/>
    <property type="match status" value="1"/>
</dbReference>
<dbReference type="InterPro" id="IPR003380">
    <property type="entry name" value="SKI/SNO/DAC"/>
</dbReference>
<evidence type="ECO:0000313" key="6">
    <source>
        <dbReference type="Proteomes" id="UP000694915"/>
    </source>
</evidence>
<feature type="region of interest" description="Disordered" evidence="4">
    <location>
        <begin position="705"/>
        <end position="727"/>
    </location>
</feature>
<dbReference type="PANTHER" id="PTHR10005">
    <property type="entry name" value="SKI ONCOGENE-RELATED"/>
    <property type="match status" value="1"/>
</dbReference>
<keyword evidence="6" id="KW-1185">Reference proteome</keyword>
<evidence type="ECO:0000313" key="7">
    <source>
        <dbReference type="RefSeq" id="XP_005368712.1"/>
    </source>
</evidence>
<dbReference type="InterPro" id="IPR037000">
    <property type="entry name" value="Ski_DNA-bd_sf"/>
</dbReference>
<dbReference type="SUPFAM" id="SSF46955">
    <property type="entry name" value="Putative DNA-binding domain"/>
    <property type="match status" value="1"/>
</dbReference>
<dbReference type="InterPro" id="IPR010919">
    <property type="entry name" value="SAND-like_dom_sf"/>
</dbReference>
<evidence type="ECO:0000256" key="3">
    <source>
        <dbReference type="ARBA" id="ARBA00032146"/>
    </source>
</evidence>
<feature type="compositionally biased region" description="Acidic residues" evidence="4">
    <location>
        <begin position="473"/>
        <end position="484"/>
    </location>
</feature>
<organism evidence="6 7">
    <name type="scientific">Microtus ochrogaster</name>
    <name type="common">Prairie vole</name>
    <dbReference type="NCBI Taxonomy" id="79684"/>
    <lineage>
        <taxon>Eukaryota</taxon>
        <taxon>Metazoa</taxon>
        <taxon>Chordata</taxon>
        <taxon>Craniata</taxon>
        <taxon>Vertebrata</taxon>
        <taxon>Euteleostomi</taxon>
        <taxon>Mammalia</taxon>
        <taxon>Eutheria</taxon>
        <taxon>Euarchontoglires</taxon>
        <taxon>Glires</taxon>
        <taxon>Rodentia</taxon>
        <taxon>Myomorpha</taxon>
        <taxon>Muroidea</taxon>
        <taxon>Cricetidae</taxon>
        <taxon>Arvicolinae</taxon>
        <taxon>Microtus</taxon>
    </lineage>
</organism>
<feature type="region of interest" description="Disordered" evidence="4">
    <location>
        <begin position="451"/>
        <end position="538"/>
    </location>
</feature>
<dbReference type="Pfam" id="PF08782">
    <property type="entry name" value="c-SKI_SMAD_bind"/>
    <property type="match status" value="1"/>
</dbReference>
<reference evidence="7" key="1">
    <citation type="submission" date="2025-08" db="UniProtKB">
        <authorList>
            <consortium name="RefSeq"/>
        </authorList>
    </citation>
    <scope>IDENTIFICATION</scope>
</reference>
<dbReference type="SMART" id="SM01046">
    <property type="entry name" value="c-SKI_SMAD_bind"/>
    <property type="match status" value="1"/>
</dbReference>
<evidence type="ECO:0000259" key="5">
    <source>
        <dbReference type="SMART" id="SM01046"/>
    </source>
</evidence>
<dbReference type="PANTHER" id="PTHR10005:SF15">
    <property type="entry name" value="SKI ONCOGENE"/>
    <property type="match status" value="1"/>
</dbReference>
<sequence>MEATAAGRGGFQPHPGLQKTLEQFHLSSMSSLGGPAAFSARWAQEAYKKESAKEAGAATVPAPVPTAAEPPPVLHLPAIQPPPPVLPGPFFMPSDRSTERCETVLEGETISCFVVGGEKRLCLPQILNSVLRDFSLQQINSVCDELHIYCSRCTADQLEILKVMGILPFSAPSCGLITKTDAERLCNALLYGGAYPPPCKKELAASLALGLELSERSVRVYHECFGKCKGLLVPELYSSPSAACIQCLDCRLMYPPHKFVVHSHKALENRTCHWGFDSANWRAYILLSQDYTGKEEQARLGRCLDDVKEKFDYANKYKRRVPRVSEPPASIRPKADDTCSQSPASSEKDKQSTWLRTLAGSSNKSLGCAHPRQRLSAFRPWSPAVSASEKETSPHLPALIRDSFYSYKSFETAVAPNVALAPPTQQKVVNSPPCTTVASRAPEPLTTCIQPRKRKLTMETPGAPDVLTSVAAPEEDKDSEAEVEVESREEFTSSLSSLSSPSFTSSSSAKDLSSPGMLAPPVVAPDATTHADAPSGLEAELEHLRQALEGGLDTKEAKEKFLHEVVKMRVKQEEKLTAALQAKRSLHQELEFLRVAKKEKLREATEAKRSLRKEIERLRAENEKKMKEANESRVRLKRELEQARQVRVCDKGCEAGRLRAKYSAQIEDLQAKLQHAEADREQLRADLLREREAREHLEKVVKELQEQLWPRPRPENVGGEGNAELDP</sequence>
<gene>
    <name evidence="7" type="primary">Ski</name>
</gene>
<dbReference type="Gene3D" id="3.10.390.10">
    <property type="entry name" value="SAND domain-like"/>
    <property type="match status" value="1"/>
</dbReference>
<dbReference type="InterPro" id="IPR047315">
    <property type="entry name" value="DHD_Ski"/>
</dbReference>
<dbReference type="InterPro" id="IPR009061">
    <property type="entry name" value="DNA-bd_dom_put_sf"/>
</dbReference>
<dbReference type="Pfam" id="PF02437">
    <property type="entry name" value="Ski_Sno_DHD"/>
    <property type="match status" value="1"/>
</dbReference>
<protein>
    <recommendedName>
        <fullName evidence="2">Ski oncogene</fullName>
    </recommendedName>
    <alternativeName>
        <fullName evidence="3">Proto-oncogene c-Ski</fullName>
    </alternativeName>
</protein>
<proteinExistence type="inferred from homology"/>
<feature type="region of interest" description="Disordered" evidence="4">
    <location>
        <begin position="322"/>
        <end position="353"/>
    </location>
</feature>
<dbReference type="CDD" id="cd21083">
    <property type="entry name" value="DHD_Ski"/>
    <property type="match status" value="1"/>
</dbReference>
<dbReference type="InterPro" id="IPR014890">
    <property type="entry name" value="c-SKI_SMAD4-bd_dom"/>
</dbReference>
<dbReference type="InterPro" id="IPR023216">
    <property type="entry name" value="Tscrpt_reg_SKI_SnoN"/>
</dbReference>
<feature type="compositionally biased region" description="Low complexity" evidence="4">
    <location>
        <begin position="492"/>
        <end position="508"/>
    </location>
</feature>